<organism evidence="3 4">
    <name type="scientific">Rhizorhabdus wittichii</name>
    <dbReference type="NCBI Taxonomy" id="160791"/>
    <lineage>
        <taxon>Bacteria</taxon>
        <taxon>Pseudomonadati</taxon>
        <taxon>Pseudomonadota</taxon>
        <taxon>Alphaproteobacteria</taxon>
        <taxon>Sphingomonadales</taxon>
        <taxon>Sphingomonadaceae</taxon>
        <taxon>Rhizorhabdus</taxon>
    </lineage>
</organism>
<evidence type="ECO:0000313" key="3">
    <source>
        <dbReference type="EMBL" id="QTH23832.1"/>
    </source>
</evidence>
<feature type="compositionally biased region" description="Low complexity" evidence="1">
    <location>
        <begin position="17"/>
        <end position="30"/>
    </location>
</feature>
<feature type="domain" description="HTH marR-type" evidence="2">
    <location>
        <begin position="45"/>
        <end position="177"/>
    </location>
</feature>
<gene>
    <name evidence="3" type="ORF">HRJ34_10160</name>
</gene>
<dbReference type="InterPro" id="IPR036390">
    <property type="entry name" value="WH_DNA-bd_sf"/>
</dbReference>
<dbReference type="SMART" id="SM00347">
    <property type="entry name" value="HTH_MARR"/>
    <property type="match status" value="1"/>
</dbReference>
<dbReference type="Proteomes" id="UP000664914">
    <property type="component" value="Chromosome"/>
</dbReference>
<reference evidence="3" key="1">
    <citation type="submission" date="2020-07" db="EMBL/GenBank/DDBJ databases">
        <authorList>
            <person name="Camacho E."/>
        </authorList>
    </citation>
    <scope>NUCLEOTIDE SEQUENCE</scope>
    <source>
        <strain evidence="3">MPO218</strain>
    </source>
</reference>
<evidence type="ECO:0000313" key="4">
    <source>
        <dbReference type="Proteomes" id="UP000664914"/>
    </source>
</evidence>
<dbReference type="PANTHER" id="PTHR33164:SF43">
    <property type="entry name" value="HTH-TYPE TRANSCRIPTIONAL REPRESSOR YETL"/>
    <property type="match status" value="1"/>
</dbReference>
<dbReference type="PANTHER" id="PTHR33164">
    <property type="entry name" value="TRANSCRIPTIONAL REGULATOR, MARR FAMILY"/>
    <property type="match status" value="1"/>
</dbReference>
<dbReference type="InterPro" id="IPR000835">
    <property type="entry name" value="HTH_MarR-typ"/>
</dbReference>
<dbReference type="PROSITE" id="PS50995">
    <property type="entry name" value="HTH_MARR_2"/>
    <property type="match status" value="1"/>
</dbReference>
<dbReference type="Gene3D" id="1.10.10.10">
    <property type="entry name" value="Winged helix-like DNA-binding domain superfamily/Winged helix DNA-binding domain"/>
    <property type="match status" value="1"/>
</dbReference>
<sequence>MLDDAGRRRIGSRRPVAKGAARRAGAAGEPAPVLAKTGELAATLRRQVGFQLGRAMGASFQAFSVLVDDKGLRAGHYAVLQVISDHPGISQTQLSLAVGRDKTTLTPLLKEMERGGLIARHDHPTDRRSRLLDLTALGRKKLSILAACAARHERQLDAILGDGERAALLALLNKVADGLTLAGDDGDEATDEA</sequence>
<dbReference type="InterPro" id="IPR039422">
    <property type="entry name" value="MarR/SlyA-like"/>
</dbReference>
<accession>A0A975HFW8</accession>
<dbReference type="GO" id="GO:0003700">
    <property type="term" value="F:DNA-binding transcription factor activity"/>
    <property type="evidence" value="ECO:0007669"/>
    <property type="project" value="InterPro"/>
</dbReference>
<evidence type="ECO:0000259" key="2">
    <source>
        <dbReference type="PROSITE" id="PS50995"/>
    </source>
</evidence>
<dbReference type="InterPro" id="IPR036388">
    <property type="entry name" value="WH-like_DNA-bd_sf"/>
</dbReference>
<dbReference type="PRINTS" id="PR00598">
    <property type="entry name" value="HTHMARR"/>
</dbReference>
<evidence type="ECO:0000256" key="1">
    <source>
        <dbReference type="SAM" id="MobiDB-lite"/>
    </source>
</evidence>
<feature type="region of interest" description="Disordered" evidence="1">
    <location>
        <begin position="1"/>
        <end position="30"/>
    </location>
</feature>
<dbReference type="RefSeq" id="WP_208634001.1">
    <property type="nucleotide sequence ID" value="NZ_CP059319.1"/>
</dbReference>
<dbReference type="Pfam" id="PF01047">
    <property type="entry name" value="MarR"/>
    <property type="match status" value="1"/>
</dbReference>
<name>A0A975HFW8_9SPHN</name>
<dbReference type="AlphaFoldDB" id="A0A975HFW8"/>
<proteinExistence type="predicted"/>
<dbReference type="SUPFAM" id="SSF46785">
    <property type="entry name" value="Winged helix' DNA-binding domain"/>
    <property type="match status" value="1"/>
</dbReference>
<reference evidence="3" key="2">
    <citation type="submission" date="2021-04" db="EMBL/GenBank/DDBJ databases">
        <title>Isolation and genomic analysis of the ibuprofen-degrading bacterium Sphingomonas strain MPO218.</title>
        <authorList>
            <person name="Aulestia M."/>
            <person name="Flores A."/>
            <person name="Mangas E.L."/>
            <person name="Perez-Pulido A.J."/>
            <person name="Santero E."/>
            <person name="Camacho E.M."/>
        </authorList>
    </citation>
    <scope>NUCLEOTIDE SEQUENCE</scope>
    <source>
        <strain evidence="3">MPO218</strain>
    </source>
</reference>
<dbReference type="EMBL" id="CP059319">
    <property type="protein sequence ID" value="QTH23832.1"/>
    <property type="molecule type" value="Genomic_DNA"/>
</dbReference>
<protein>
    <submittedName>
        <fullName evidence="3">MarR family transcriptional regulator</fullName>
    </submittedName>
</protein>
<dbReference type="GO" id="GO:0006950">
    <property type="term" value="P:response to stress"/>
    <property type="evidence" value="ECO:0007669"/>
    <property type="project" value="TreeGrafter"/>
</dbReference>